<dbReference type="InterPro" id="IPR035914">
    <property type="entry name" value="Sperma_CUB_dom_sf"/>
</dbReference>
<dbReference type="Gene3D" id="2.60.120.290">
    <property type="entry name" value="Spermadhesin, CUB domain"/>
    <property type="match status" value="1"/>
</dbReference>
<feature type="active site" evidence="14">
    <location>
        <position position="100"/>
    </location>
</feature>
<dbReference type="InterPro" id="IPR000884">
    <property type="entry name" value="TSP1_rpt"/>
</dbReference>
<accession>A0A3P7PNB6</accession>
<dbReference type="EMBL" id="UYYG01001163">
    <property type="protein sequence ID" value="VDN57874.1"/>
    <property type="molecule type" value="Genomic_DNA"/>
</dbReference>
<evidence type="ECO:0000256" key="3">
    <source>
        <dbReference type="ARBA" id="ARBA00022536"/>
    </source>
</evidence>
<keyword evidence="5 14" id="KW-0479">Metal-binding</keyword>
<keyword evidence="10" id="KW-1015">Disulfide bond</keyword>
<dbReference type="OrthoDB" id="291007at2759"/>
<keyword evidence="8 14" id="KW-0862">Zinc</keyword>
<evidence type="ECO:0000259" key="17">
    <source>
        <dbReference type="PROSITE" id="PS51864"/>
    </source>
</evidence>
<feature type="binding site" evidence="14">
    <location>
        <position position="103"/>
    </location>
    <ligand>
        <name>Zn(2+)</name>
        <dbReference type="ChEBI" id="CHEBI:29105"/>
        <note>catalytic</note>
    </ligand>
</feature>
<keyword evidence="19" id="KW-1185">Reference proteome</keyword>
<dbReference type="GO" id="GO:0018996">
    <property type="term" value="P:molting cycle, collagen and cuticulin-based cuticle"/>
    <property type="evidence" value="ECO:0007669"/>
    <property type="project" value="InterPro"/>
</dbReference>
<evidence type="ECO:0000313" key="19">
    <source>
        <dbReference type="Proteomes" id="UP000274756"/>
    </source>
</evidence>
<dbReference type="GO" id="GO:0005576">
    <property type="term" value="C:extracellular region"/>
    <property type="evidence" value="ECO:0007669"/>
    <property type="project" value="UniProtKB-SubCell"/>
</dbReference>
<dbReference type="SMART" id="SM00209">
    <property type="entry name" value="TSP1"/>
    <property type="match status" value="1"/>
</dbReference>
<evidence type="ECO:0000256" key="8">
    <source>
        <dbReference type="ARBA" id="ARBA00022833"/>
    </source>
</evidence>
<evidence type="ECO:0000256" key="5">
    <source>
        <dbReference type="ARBA" id="ARBA00022723"/>
    </source>
</evidence>
<dbReference type="GO" id="GO:0008270">
    <property type="term" value="F:zinc ion binding"/>
    <property type="evidence" value="ECO:0007669"/>
    <property type="project" value="UniProtKB-UniRule"/>
</dbReference>
<dbReference type="InterPro" id="IPR006026">
    <property type="entry name" value="Peptidase_Metallo"/>
</dbReference>
<dbReference type="Pfam" id="PF00431">
    <property type="entry name" value="CUB"/>
    <property type="match status" value="1"/>
</dbReference>
<keyword evidence="2 12" id="KW-0964">Secreted</keyword>
<protein>
    <recommendedName>
        <fullName evidence="12">Zinc metalloproteinase</fullName>
    </recommendedName>
</protein>
<comment type="caution">
    <text evidence="13">Lacks conserved residue(s) required for the propagation of feature annotation.</text>
</comment>
<evidence type="ECO:0000256" key="13">
    <source>
        <dbReference type="PROSITE-ProRule" id="PRU00059"/>
    </source>
</evidence>
<dbReference type="SUPFAM" id="SSF55486">
    <property type="entry name" value="Metalloproteases ('zincins'), catalytic domain"/>
    <property type="match status" value="1"/>
</dbReference>
<keyword evidence="4 14" id="KW-0645">Protease</keyword>
<dbReference type="GO" id="GO:0006508">
    <property type="term" value="P:proteolysis"/>
    <property type="evidence" value="ECO:0007669"/>
    <property type="project" value="UniProtKB-KW"/>
</dbReference>
<dbReference type="InterPro" id="IPR024079">
    <property type="entry name" value="MetalloPept_cat_dom_sf"/>
</dbReference>
<feature type="binding site" evidence="14">
    <location>
        <position position="99"/>
    </location>
    <ligand>
        <name>Zn(2+)</name>
        <dbReference type="ChEBI" id="CHEBI:29105"/>
        <note>catalytic</note>
    </ligand>
</feature>
<dbReference type="InterPro" id="IPR001506">
    <property type="entry name" value="Peptidase_M12A"/>
</dbReference>
<dbReference type="Gene3D" id="3.40.390.10">
    <property type="entry name" value="Collagenase (Catalytic Domain)"/>
    <property type="match status" value="1"/>
</dbReference>
<dbReference type="GO" id="GO:0004222">
    <property type="term" value="F:metalloendopeptidase activity"/>
    <property type="evidence" value="ECO:0007669"/>
    <property type="project" value="UniProtKB-UniRule"/>
</dbReference>
<dbReference type="SMART" id="SM00042">
    <property type="entry name" value="CUB"/>
    <property type="match status" value="1"/>
</dbReference>
<dbReference type="STRING" id="318479.A0A3P7PNB6"/>
<feature type="domain" description="Peptidase M12A" evidence="17">
    <location>
        <begin position="11"/>
        <end position="204"/>
    </location>
</feature>
<name>A0A3P7PNB6_DRAME</name>
<dbReference type="Proteomes" id="UP000274756">
    <property type="component" value="Unassembled WGS sequence"/>
</dbReference>
<evidence type="ECO:0000256" key="4">
    <source>
        <dbReference type="ARBA" id="ARBA00022670"/>
    </source>
</evidence>
<evidence type="ECO:0000313" key="18">
    <source>
        <dbReference type="EMBL" id="VDN57874.1"/>
    </source>
</evidence>
<dbReference type="PRINTS" id="PR00480">
    <property type="entry name" value="ASTACIN"/>
</dbReference>
<keyword evidence="6" id="KW-0732">Signal</keyword>
<dbReference type="PANTHER" id="PTHR10127:SF810">
    <property type="entry name" value="ZINC METALLOPROTEINASE NAS-38"/>
    <property type="match status" value="1"/>
</dbReference>
<proteinExistence type="predicted"/>
<dbReference type="InterPro" id="IPR000742">
    <property type="entry name" value="EGF"/>
</dbReference>
<dbReference type="PROSITE" id="PS01186">
    <property type="entry name" value="EGF_2"/>
    <property type="match status" value="1"/>
</dbReference>
<evidence type="ECO:0000256" key="14">
    <source>
        <dbReference type="PROSITE-ProRule" id="PRU01211"/>
    </source>
</evidence>
<dbReference type="InterPro" id="IPR034035">
    <property type="entry name" value="Astacin-like_dom"/>
</dbReference>
<dbReference type="SMART" id="SM00235">
    <property type="entry name" value="ZnMc"/>
    <property type="match status" value="1"/>
</dbReference>
<evidence type="ECO:0000256" key="1">
    <source>
        <dbReference type="ARBA" id="ARBA00004613"/>
    </source>
</evidence>
<organism evidence="18 19">
    <name type="scientific">Dracunculus medinensis</name>
    <name type="common">Guinea worm</name>
    <dbReference type="NCBI Taxonomy" id="318479"/>
    <lineage>
        <taxon>Eukaryota</taxon>
        <taxon>Metazoa</taxon>
        <taxon>Ecdysozoa</taxon>
        <taxon>Nematoda</taxon>
        <taxon>Chromadorea</taxon>
        <taxon>Rhabditida</taxon>
        <taxon>Spirurina</taxon>
        <taxon>Dracunculoidea</taxon>
        <taxon>Dracunculidae</taxon>
        <taxon>Dracunculus</taxon>
    </lineage>
</organism>
<evidence type="ECO:0000256" key="15">
    <source>
        <dbReference type="RuleBase" id="RU361183"/>
    </source>
</evidence>
<dbReference type="Gene3D" id="2.20.100.10">
    <property type="entry name" value="Thrombospondin type-1 (TSP1) repeat"/>
    <property type="match status" value="1"/>
</dbReference>
<dbReference type="InterPro" id="IPR017050">
    <property type="entry name" value="Metallopeptidase_nem"/>
</dbReference>
<keyword evidence="7 14" id="KW-0378">Hydrolase</keyword>
<dbReference type="AlphaFoldDB" id="A0A3P7PNB6"/>
<dbReference type="PROSITE" id="PS00022">
    <property type="entry name" value="EGF_1"/>
    <property type="match status" value="1"/>
</dbReference>
<dbReference type="CDD" id="cd04280">
    <property type="entry name" value="ZnMc_astacin_like"/>
    <property type="match status" value="1"/>
</dbReference>
<keyword evidence="3" id="KW-0245">EGF-like domain</keyword>
<dbReference type="InterPro" id="IPR000859">
    <property type="entry name" value="CUB_dom"/>
</dbReference>
<reference evidence="18 19" key="1">
    <citation type="submission" date="2018-11" db="EMBL/GenBank/DDBJ databases">
        <authorList>
            <consortium name="Pathogen Informatics"/>
        </authorList>
    </citation>
    <scope>NUCLEOTIDE SEQUENCE [LARGE SCALE GENOMIC DNA]</scope>
</reference>
<dbReference type="SUPFAM" id="SSF49854">
    <property type="entry name" value="Spermadhesin, CUB domain"/>
    <property type="match status" value="1"/>
</dbReference>
<dbReference type="PROSITE" id="PS51864">
    <property type="entry name" value="ASTACIN"/>
    <property type="match status" value="1"/>
</dbReference>
<evidence type="ECO:0000256" key="11">
    <source>
        <dbReference type="ARBA" id="ARBA00023180"/>
    </source>
</evidence>
<dbReference type="InterPro" id="IPR036383">
    <property type="entry name" value="TSP1_rpt_sf"/>
</dbReference>
<evidence type="ECO:0000256" key="2">
    <source>
        <dbReference type="ARBA" id="ARBA00022525"/>
    </source>
</evidence>
<comment type="cofactor">
    <cofactor evidence="14 15">
        <name>Zn(2+)</name>
        <dbReference type="ChEBI" id="CHEBI:29105"/>
    </cofactor>
    <text evidence="14 15">Binds 1 zinc ion per subunit.</text>
</comment>
<dbReference type="PANTHER" id="PTHR10127">
    <property type="entry name" value="DISCOIDIN, CUB, EGF, LAMININ , AND ZINC METALLOPROTEASE DOMAIN CONTAINING"/>
    <property type="match status" value="1"/>
</dbReference>
<evidence type="ECO:0000256" key="9">
    <source>
        <dbReference type="ARBA" id="ARBA00023049"/>
    </source>
</evidence>
<sequence>MSINNPDEYFQPLYNKWDMSRPISYEFDESIPLATRQKIRTAIAMWENKTCIRFSENGYNIDRIEFFDGGGCSSFVGKTGGTQGISISRGCDNIGIISHEIGHALGIFHEQARPDQSDHIFINYRNIPLSRWNNFQPMRKHQIDTHNLPYDTGSVMHYGPYGFASDPYIPTITTKNRFQQNTIGQREGPSFLDFEAINIAYGCNNHCPRTFCEHGGYTNPNDCNSCLCPNGFGGQRCETIQHLNCGSLIKIIIIICRPIRIILSPVWNEVKYITSPFYPEFSIQGQECAWLIESPFGTNVFFEFIDNFHIECHTTCDAAYVEIKNRADFRTTGYRFCCSKKPSEIFKSEANKMVLIYRSGRGNKGFKARIWSNAPPKTSKFAVDSCNCGEWSEWTTLCSQQCGGCGKRSRIRYCSRQDCRTEDKRTCNYDACPPGTNFLINNGEFHILWKGCCIGLFRFNTECSALADGENPFLAFLKSFLTSQNPKDKEITDN</sequence>
<evidence type="ECO:0000256" key="6">
    <source>
        <dbReference type="ARBA" id="ARBA00022729"/>
    </source>
</evidence>
<keyword evidence="11" id="KW-0325">Glycoprotein</keyword>
<comment type="subcellular location">
    <subcellularLocation>
        <location evidence="1 12">Secreted</location>
    </subcellularLocation>
</comment>
<evidence type="ECO:0000256" key="10">
    <source>
        <dbReference type="ARBA" id="ARBA00023157"/>
    </source>
</evidence>
<dbReference type="PROSITE" id="PS50092">
    <property type="entry name" value="TSP1"/>
    <property type="match status" value="1"/>
</dbReference>
<evidence type="ECO:0000256" key="12">
    <source>
        <dbReference type="PIRNR" id="PIRNR036365"/>
    </source>
</evidence>
<evidence type="ECO:0000259" key="16">
    <source>
        <dbReference type="PROSITE" id="PS01180"/>
    </source>
</evidence>
<dbReference type="PROSITE" id="PS01180">
    <property type="entry name" value="CUB"/>
    <property type="match status" value="1"/>
</dbReference>
<dbReference type="Pfam" id="PF01400">
    <property type="entry name" value="Astacin"/>
    <property type="match status" value="1"/>
</dbReference>
<keyword evidence="9 14" id="KW-0482">Metalloprotease</keyword>
<feature type="binding site" evidence="14">
    <location>
        <position position="109"/>
    </location>
    <ligand>
        <name>Zn(2+)</name>
        <dbReference type="ChEBI" id="CHEBI:29105"/>
        <note>catalytic</note>
    </ligand>
</feature>
<dbReference type="CDD" id="cd00041">
    <property type="entry name" value="CUB"/>
    <property type="match status" value="1"/>
</dbReference>
<evidence type="ECO:0000256" key="7">
    <source>
        <dbReference type="ARBA" id="ARBA00022801"/>
    </source>
</evidence>
<dbReference type="PIRSF" id="PIRSF036365">
    <property type="entry name" value="Astacin_nematoda"/>
    <property type="match status" value="1"/>
</dbReference>
<gene>
    <name evidence="18" type="ORF">DME_LOCUS7847</name>
</gene>
<feature type="domain" description="CUB" evidence="16">
    <location>
        <begin position="245"/>
        <end position="373"/>
    </location>
</feature>